<keyword evidence="2 5" id="KW-0813">Transport</keyword>
<dbReference type="OrthoDB" id="2671at2759"/>
<evidence type="ECO:0000256" key="4">
    <source>
        <dbReference type="ARBA" id="ARBA00022927"/>
    </source>
</evidence>
<keyword evidence="4 5" id="KW-0653">Protein transport</keyword>
<gene>
    <name evidence="9" type="ORF">THAR02_04281</name>
</gene>
<comment type="similarity">
    <text evidence="5">Belongs to the VPS28 family.</text>
</comment>
<evidence type="ECO:0000256" key="5">
    <source>
        <dbReference type="PROSITE-ProRule" id="PRU00642"/>
    </source>
</evidence>
<dbReference type="PANTHER" id="PTHR12937:SF0">
    <property type="entry name" value="VACUOLAR PROTEIN SORTING-ASSOCIATED PROTEIN 28 HOMOLOG"/>
    <property type="match status" value="1"/>
</dbReference>
<evidence type="ECO:0000259" key="7">
    <source>
        <dbReference type="PROSITE" id="PS51310"/>
    </source>
</evidence>
<dbReference type="GO" id="GO:0000813">
    <property type="term" value="C:ESCRT I complex"/>
    <property type="evidence" value="ECO:0007669"/>
    <property type="project" value="InterPro"/>
</dbReference>
<dbReference type="PROSITE" id="PS51313">
    <property type="entry name" value="VPS28_N"/>
    <property type="match status" value="1"/>
</dbReference>
<dbReference type="InterPro" id="IPR038358">
    <property type="entry name" value="VPS28_N_sf"/>
</dbReference>
<evidence type="ECO:0000256" key="6">
    <source>
        <dbReference type="SAM" id="MobiDB-lite"/>
    </source>
</evidence>
<proteinExistence type="inferred from homology"/>
<dbReference type="EMBL" id="JOKZ01000104">
    <property type="protein sequence ID" value="KKP03597.1"/>
    <property type="molecule type" value="Genomic_DNA"/>
</dbReference>
<dbReference type="SUPFAM" id="SSF140427">
    <property type="entry name" value="VPS28 C-terminal domain-like"/>
    <property type="match status" value="1"/>
</dbReference>
<comment type="caution">
    <text evidence="9">The sequence shown here is derived from an EMBL/GenBank/DDBJ whole genome shotgun (WGS) entry which is preliminary data.</text>
</comment>
<evidence type="ECO:0000313" key="9">
    <source>
        <dbReference type="EMBL" id="KKP03597.1"/>
    </source>
</evidence>
<evidence type="ECO:0000259" key="8">
    <source>
        <dbReference type="PROSITE" id="PS51313"/>
    </source>
</evidence>
<dbReference type="GO" id="GO:0031902">
    <property type="term" value="C:late endosome membrane"/>
    <property type="evidence" value="ECO:0007669"/>
    <property type="project" value="UniProtKB-SubCell"/>
</dbReference>
<reference evidence="10" key="1">
    <citation type="journal article" date="2015" name="Genome Announc.">
        <title>Draft whole-genome sequence of the biocontrol agent Trichoderma harzianum T6776.</title>
        <authorList>
            <person name="Baroncelli R."/>
            <person name="Piaggeschi G."/>
            <person name="Fiorini L."/>
            <person name="Bertolini E."/>
            <person name="Zapparata A."/>
            <person name="Pe M.E."/>
            <person name="Sarrocco S."/>
            <person name="Vannacci G."/>
        </authorList>
    </citation>
    <scope>NUCLEOTIDE SEQUENCE [LARGE SCALE GENOMIC DNA]</scope>
    <source>
        <strain evidence="10">T6776</strain>
    </source>
</reference>
<dbReference type="InterPro" id="IPR017898">
    <property type="entry name" value="VPS28_N"/>
</dbReference>
<evidence type="ECO:0000256" key="2">
    <source>
        <dbReference type="ARBA" id="ARBA00022448"/>
    </source>
</evidence>
<organism evidence="9 10">
    <name type="scientific">Trichoderma harzianum</name>
    <name type="common">Hypocrea lixii</name>
    <dbReference type="NCBI Taxonomy" id="5544"/>
    <lineage>
        <taxon>Eukaryota</taxon>
        <taxon>Fungi</taxon>
        <taxon>Dikarya</taxon>
        <taxon>Ascomycota</taxon>
        <taxon>Pezizomycotina</taxon>
        <taxon>Sordariomycetes</taxon>
        <taxon>Hypocreomycetidae</taxon>
        <taxon>Hypocreales</taxon>
        <taxon>Hypocreaceae</taxon>
        <taxon>Trichoderma</taxon>
    </lineage>
</organism>
<evidence type="ECO:0000313" key="10">
    <source>
        <dbReference type="Proteomes" id="UP000034112"/>
    </source>
</evidence>
<comment type="subcellular location">
    <subcellularLocation>
        <location evidence="1">Late endosome membrane</location>
        <topology evidence="1">Peripheral membrane protein</topology>
    </subcellularLocation>
</comment>
<dbReference type="GO" id="GO:0044877">
    <property type="term" value="F:protein-containing complex binding"/>
    <property type="evidence" value="ECO:0007669"/>
    <property type="project" value="TreeGrafter"/>
</dbReference>
<dbReference type="SUPFAM" id="SSF140111">
    <property type="entry name" value="Endosomal sorting complex assembly domain"/>
    <property type="match status" value="1"/>
</dbReference>
<dbReference type="Gene3D" id="1.20.1440.200">
    <property type="match status" value="1"/>
</dbReference>
<dbReference type="GO" id="GO:0043328">
    <property type="term" value="P:protein transport to vacuole involved in ubiquitin-dependent protein catabolic process via the multivesicular body sorting pathway"/>
    <property type="evidence" value="ECO:0007669"/>
    <property type="project" value="TreeGrafter"/>
</dbReference>
<dbReference type="FunFam" id="1.20.1440.200:FF:000003">
    <property type="entry name" value="Vacuolar protein sorting-associated protein 28"/>
    <property type="match status" value="1"/>
</dbReference>
<feature type="domain" description="VPS28 N-terminal" evidence="8">
    <location>
        <begin position="136"/>
        <end position="244"/>
    </location>
</feature>
<feature type="region of interest" description="Disordered" evidence="6">
    <location>
        <begin position="32"/>
        <end position="88"/>
    </location>
</feature>
<evidence type="ECO:0000256" key="1">
    <source>
        <dbReference type="ARBA" id="ARBA00004633"/>
    </source>
</evidence>
<name>A0A0F9ZTT2_TRIHA</name>
<accession>A0A0F9ZTT2</accession>
<dbReference type="Gene3D" id="1.20.120.1130">
    <property type="match status" value="1"/>
</dbReference>
<protein>
    <recommendedName>
        <fullName evidence="11">ESCRT-I complex subunit VPS28</fullName>
    </recommendedName>
</protein>
<feature type="compositionally biased region" description="Basic and acidic residues" evidence="6">
    <location>
        <begin position="47"/>
        <end position="73"/>
    </location>
</feature>
<dbReference type="AlphaFoldDB" id="A0A0F9ZTT2"/>
<dbReference type="InterPro" id="IPR037206">
    <property type="entry name" value="VPS28_C_sf"/>
</dbReference>
<dbReference type="InterPro" id="IPR017899">
    <property type="entry name" value="VPS28_C"/>
</dbReference>
<keyword evidence="3" id="KW-0967">Endosome</keyword>
<feature type="domain" description="VPS28 C-terminal" evidence="7">
    <location>
        <begin position="262"/>
        <end position="356"/>
    </location>
</feature>
<evidence type="ECO:0000256" key="3">
    <source>
        <dbReference type="ARBA" id="ARBA00022753"/>
    </source>
</evidence>
<dbReference type="InterPro" id="IPR037202">
    <property type="entry name" value="ESCRT_assembly_dom"/>
</dbReference>
<dbReference type="Proteomes" id="UP000034112">
    <property type="component" value="Unassembled WGS sequence"/>
</dbReference>
<sequence>MGRTIKALKRPISTVQQAWEDYQVGRAIRHSTFKSDHKEEEHEEGCDEKSPKACNEECNENCKEEDNGKCREEHDEEHEKEDKDEALMSSPPSFTSFTLPNSAPFLSLLDASPQSTIMNTRQSYAPTPHSYVPNTSLSATINLDEEVKLSNTRAERDLQDSLGELFSIIVTLDELEKAFLKDAVPEAEYTDICERSLRQYKALLADETIAAEFGDLEDFKTKWELDVPRATERLRVGMPSTTINASSSAPAAAPPTAAANNTSGVLILEATQEFITFLDAVKLGLLSKDQLHPLLSDVIQSVNRVTDKDFDNRGKIVQWLITLNQMKASDELGEQQARELELDIQQAYQGFRRTLT</sequence>
<dbReference type="FunFam" id="1.20.120.1130:FF:000001">
    <property type="entry name" value="Vacuolar protein sorting-associated protein 28 homolog"/>
    <property type="match status" value="1"/>
</dbReference>
<dbReference type="Pfam" id="PF03997">
    <property type="entry name" value="VPS28"/>
    <property type="match status" value="1"/>
</dbReference>
<dbReference type="InterPro" id="IPR007143">
    <property type="entry name" value="Vps28"/>
</dbReference>
<dbReference type="PROSITE" id="PS51310">
    <property type="entry name" value="VPS28_C"/>
    <property type="match status" value="1"/>
</dbReference>
<evidence type="ECO:0008006" key="11">
    <source>
        <dbReference type="Google" id="ProtNLM"/>
    </source>
</evidence>
<dbReference type="PANTHER" id="PTHR12937">
    <property type="entry name" value="VACUOLAR PROTEIN SORTING 28, ISOFORM 2 VPS28"/>
    <property type="match status" value="1"/>
</dbReference>